<dbReference type="Gene3D" id="3.30.565.10">
    <property type="entry name" value="Histidine kinase-like ATPase, C-terminal domain"/>
    <property type="match status" value="1"/>
</dbReference>
<dbReference type="PROSITE" id="PS50885">
    <property type="entry name" value="HAMP"/>
    <property type="match status" value="1"/>
</dbReference>
<dbReference type="PANTHER" id="PTHR45436:SF5">
    <property type="entry name" value="SENSOR HISTIDINE KINASE TRCS"/>
    <property type="match status" value="1"/>
</dbReference>
<dbReference type="InterPro" id="IPR036890">
    <property type="entry name" value="HATPase_C_sf"/>
</dbReference>
<keyword evidence="5 13" id="KW-0808">Transferase</keyword>
<dbReference type="InterPro" id="IPR005467">
    <property type="entry name" value="His_kinase_dom"/>
</dbReference>
<feature type="domain" description="HAMP" evidence="12">
    <location>
        <begin position="177"/>
        <end position="228"/>
    </location>
</feature>
<dbReference type="InterPro" id="IPR003594">
    <property type="entry name" value="HATPase_dom"/>
</dbReference>
<dbReference type="GO" id="GO:0005886">
    <property type="term" value="C:plasma membrane"/>
    <property type="evidence" value="ECO:0007669"/>
    <property type="project" value="TreeGrafter"/>
</dbReference>
<keyword evidence="6" id="KW-0812">Transmembrane</keyword>
<gene>
    <name evidence="13" type="primary">sasA_6</name>
    <name evidence="13" type="ORF">PS659_01851</name>
</gene>
<protein>
    <recommendedName>
        <fullName evidence="3">histidine kinase</fullName>
        <ecNumber evidence="3">2.7.13.3</ecNumber>
    </recommendedName>
</protein>
<keyword evidence="9" id="KW-0902">Two-component regulatory system</keyword>
<evidence type="ECO:0000256" key="9">
    <source>
        <dbReference type="ARBA" id="ARBA00023012"/>
    </source>
</evidence>
<evidence type="ECO:0000256" key="7">
    <source>
        <dbReference type="ARBA" id="ARBA00022777"/>
    </source>
</evidence>
<evidence type="ECO:0000313" key="13">
    <source>
        <dbReference type="EMBL" id="VVM71426.1"/>
    </source>
</evidence>
<dbReference type="Proteomes" id="UP000326729">
    <property type="component" value="Unassembled WGS sequence"/>
</dbReference>
<proteinExistence type="predicted"/>
<evidence type="ECO:0000256" key="2">
    <source>
        <dbReference type="ARBA" id="ARBA00004370"/>
    </source>
</evidence>
<organism evidence="13 14">
    <name type="scientific">Pseudomonas fluorescens</name>
    <dbReference type="NCBI Taxonomy" id="294"/>
    <lineage>
        <taxon>Bacteria</taxon>
        <taxon>Pseudomonadati</taxon>
        <taxon>Pseudomonadota</taxon>
        <taxon>Gammaproteobacteria</taxon>
        <taxon>Pseudomonadales</taxon>
        <taxon>Pseudomonadaceae</taxon>
        <taxon>Pseudomonas</taxon>
    </lineage>
</organism>
<keyword evidence="8" id="KW-1133">Transmembrane helix</keyword>
<evidence type="ECO:0000259" key="11">
    <source>
        <dbReference type="PROSITE" id="PS50109"/>
    </source>
</evidence>
<dbReference type="PROSITE" id="PS50109">
    <property type="entry name" value="HIS_KIN"/>
    <property type="match status" value="1"/>
</dbReference>
<dbReference type="SUPFAM" id="SSF47384">
    <property type="entry name" value="Homodimeric domain of signal transducing histidine kinase"/>
    <property type="match status" value="1"/>
</dbReference>
<evidence type="ECO:0000256" key="5">
    <source>
        <dbReference type="ARBA" id="ARBA00022679"/>
    </source>
</evidence>
<keyword evidence="7 13" id="KW-0418">Kinase</keyword>
<dbReference type="EC" id="2.7.13.3" evidence="3"/>
<evidence type="ECO:0000313" key="14">
    <source>
        <dbReference type="Proteomes" id="UP000326729"/>
    </source>
</evidence>
<dbReference type="OrthoDB" id="9809567at2"/>
<evidence type="ECO:0000256" key="8">
    <source>
        <dbReference type="ARBA" id="ARBA00022989"/>
    </source>
</evidence>
<sequence length="437" mass="49128">MRSIQRRLSLGLISVMVVVGLVLAQTSLWLFELGLQRYLEAGLRNDSENLLAALVRGPQGLQLDERRLSPAYQRPFSGHYFRIDFTDGHWRSRSLWDQELPTLDRPGLHDNLQLGPEGQQLLMLRTDYRRLGLPISISVAEDYTPIRESFRRMQQLGLGLGVAGLLLILLLQRITVRRALRPLEKTREQIAQLQQGQRSQLDDRVPVELEPLVAQINHLLAHTEDSLKRSRNALGNLGHALKTPLAVLLSLASSEQLDAHPQLRKVLKEQLQQVEQRLNRELNRARLSGDALPGALFDCDAELPGLLATLNMIHGEHLALSYRAPAGLQLPWDREDLLELLGNLLDNACKWADAEVRVSVAENAKGFELSVEDDGPGIPEERRDQVFSRGTRLDEQTEGYGLGLGIVRDIVDSWDGQLSLLDSEWGGLKVVIELPRH</sequence>
<evidence type="ECO:0000256" key="3">
    <source>
        <dbReference type="ARBA" id="ARBA00012438"/>
    </source>
</evidence>
<feature type="domain" description="Histidine kinase" evidence="11">
    <location>
        <begin position="236"/>
        <end position="437"/>
    </location>
</feature>
<dbReference type="PRINTS" id="PR00344">
    <property type="entry name" value="BCTRLSENSOR"/>
</dbReference>
<evidence type="ECO:0000256" key="1">
    <source>
        <dbReference type="ARBA" id="ARBA00000085"/>
    </source>
</evidence>
<accession>A0A5E6RSZ9</accession>
<dbReference type="SMART" id="SM00387">
    <property type="entry name" value="HATPase_c"/>
    <property type="match status" value="1"/>
</dbReference>
<reference evidence="13 14" key="1">
    <citation type="submission" date="2019-09" db="EMBL/GenBank/DDBJ databases">
        <authorList>
            <person name="Chandra G."/>
            <person name="Truman W A."/>
        </authorList>
    </citation>
    <scope>NUCLEOTIDE SEQUENCE [LARGE SCALE GENOMIC DNA]</scope>
    <source>
        <strain evidence="13">PS659</strain>
    </source>
</reference>
<evidence type="ECO:0000256" key="4">
    <source>
        <dbReference type="ARBA" id="ARBA00022553"/>
    </source>
</evidence>
<name>A0A5E6RSZ9_PSEFL</name>
<dbReference type="InterPro" id="IPR036097">
    <property type="entry name" value="HisK_dim/P_sf"/>
</dbReference>
<keyword evidence="10" id="KW-0472">Membrane</keyword>
<dbReference type="PANTHER" id="PTHR45436">
    <property type="entry name" value="SENSOR HISTIDINE KINASE YKOH"/>
    <property type="match status" value="1"/>
</dbReference>
<dbReference type="Pfam" id="PF02518">
    <property type="entry name" value="HATPase_c"/>
    <property type="match status" value="1"/>
</dbReference>
<dbReference type="InterPro" id="IPR004358">
    <property type="entry name" value="Sig_transdc_His_kin-like_C"/>
</dbReference>
<comment type="subcellular location">
    <subcellularLocation>
        <location evidence="2">Membrane</location>
    </subcellularLocation>
</comment>
<dbReference type="InterPro" id="IPR050428">
    <property type="entry name" value="TCS_sensor_his_kinase"/>
</dbReference>
<dbReference type="SUPFAM" id="SSF55874">
    <property type="entry name" value="ATPase domain of HSP90 chaperone/DNA topoisomerase II/histidine kinase"/>
    <property type="match status" value="1"/>
</dbReference>
<dbReference type="InterPro" id="IPR003660">
    <property type="entry name" value="HAMP_dom"/>
</dbReference>
<evidence type="ECO:0000256" key="6">
    <source>
        <dbReference type="ARBA" id="ARBA00022692"/>
    </source>
</evidence>
<evidence type="ECO:0000259" key="12">
    <source>
        <dbReference type="PROSITE" id="PS50885"/>
    </source>
</evidence>
<comment type="catalytic activity">
    <reaction evidence="1">
        <text>ATP + protein L-histidine = ADP + protein N-phospho-L-histidine.</text>
        <dbReference type="EC" id="2.7.13.3"/>
    </reaction>
</comment>
<dbReference type="Gene3D" id="1.10.287.130">
    <property type="match status" value="1"/>
</dbReference>
<dbReference type="EMBL" id="CABVGY010000008">
    <property type="protein sequence ID" value="VVM71426.1"/>
    <property type="molecule type" value="Genomic_DNA"/>
</dbReference>
<dbReference type="GO" id="GO:0000155">
    <property type="term" value="F:phosphorelay sensor kinase activity"/>
    <property type="evidence" value="ECO:0007669"/>
    <property type="project" value="InterPro"/>
</dbReference>
<evidence type="ECO:0000256" key="10">
    <source>
        <dbReference type="ARBA" id="ARBA00023136"/>
    </source>
</evidence>
<dbReference type="RefSeq" id="WP_150715835.1">
    <property type="nucleotide sequence ID" value="NZ_CABVGY010000008.1"/>
</dbReference>
<dbReference type="AlphaFoldDB" id="A0A5E6RSZ9"/>
<keyword evidence="4" id="KW-0597">Phosphoprotein</keyword>